<dbReference type="RefSeq" id="WP_093712176.1">
    <property type="nucleotide sequence ID" value="NZ_FONG01000002.1"/>
</dbReference>
<evidence type="ECO:0000313" key="1">
    <source>
        <dbReference type="EMBL" id="SFE34150.1"/>
    </source>
</evidence>
<dbReference type="EMBL" id="FONG01000002">
    <property type="protein sequence ID" value="SFE34150.1"/>
    <property type="molecule type" value="Genomic_DNA"/>
</dbReference>
<dbReference type="OrthoDB" id="3294154at2"/>
<reference evidence="1 2" key="1">
    <citation type="submission" date="2016-10" db="EMBL/GenBank/DDBJ databases">
        <authorList>
            <person name="de Groot N.N."/>
        </authorList>
    </citation>
    <scope>NUCLEOTIDE SEQUENCE [LARGE SCALE GENOMIC DNA]</scope>
    <source>
        <strain evidence="1 2">CGMCC 4.3510</strain>
    </source>
</reference>
<evidence type="ECO:0000313" key="2">
    <source>
        <dbReference type="Proteomes" id="UP000199323"/>
    </source>
</evidence>
<accession>A0A1I1ZUE2</accession>
<dbReference type="STRING" id="380248.SAMN05216251_102548"/>
<dbReference type="Proteomes" id="UP000199323">
    <property type="component" value="Unassembled WGS sequence"/>
</dbReference>
<name>A0A1I1ZUE2_9ACTN</name>
<keyword evidence="2" id="KW-1185">Reference proteome</keyword>
<proteinExistence type="predicted"/>
<dbReference type="AlphaFoldDB" id="A0A1I1ZUE2"/>
<sequence length="115" mass="13258">MREFDADQVQQLLAGPRFIDEPGERRCPACGAVAVRTYVYRREGPHRTVRITYMWCASCRRHKGWTGPDAGPGFDDPLLRLPQAERDALLNDLESLFPRLDRLWEAGDLPQTFDR</sequence>
<organism evidence="1 2">
    <name type="scientific">Actinacidiphila alni</name>
    <dbReference type="NCBI Taxonomy" id="380248"/>
    <lineage>
        <taxon>Bacteria</taxon>
        <taxon>Bacillati</taxon>
        <taxon>Actinomycetota</taxon>
        <taxon>Actinomycetes</taxon>
        <taxon>Kitasatosporales</taxon>
        <taxon>Streptomycetaceae</taxon>
        <taxon>Actinacidiphila</taxon>
    </lineage>
</organism>
<gene>
    <name evidence="1" type="ORF">SAMN05216251_102548</name>
</gene>
<protein>
    <submittedName>
        <fullName evidence="1">Uncharacterized protein</fullName>
    </submittedName>
</protein>